<keyword evidence="1" id="KW-0378">Hydrolase</keyword>
<dbReference type="GO" id="GO:0016180">
    <property type="term" value="P:snRNA processing"/>
    <property type="evidence" value="ECO:0007669"/>
    <property type="project" value="TreeGrafter"/>
</dbReference>
<dbReference type="PANTHER" id="PTHR11203">
    <property type="entry name" value="CLEAVAGE AND POLYADENYLATION SPECIFICITY FACTOR FAMILY MEMBER"/>
    <property type="match status" value="1"/>
</dbReference>
<dbReference type="Pfam" id="PF10996">
    <property type="entry name" value="Beta-Casp"/>
    <property type="match status" value="1"/>
</dbReference>
<proteinExistence type="predicted"/>
<dbReference type="Pfam" id="PF07521">
    <property type="entry name" value="RMMBL"/>
    <property type="match status" value="1"/>
</dbReference>
<dbReference type="InterPro" id="IPR036866">
    <property type="entry name" value="RibonucZ/Hydroxyglut_hydro"/>
</dbReference>
<dbReference type="SUPFAM" id="SSF56281">
    <property type="entry name" value="Metallo-hydrolase/oxidoreductase"/>
    <property type="match status" value="1"/>
</dbReference>
<evidence type="ECO:0000313" key="5">
    <source>
        <dbReference type="Proteomes" id="UP000250235"/>
    </source>
</evidence>
<dbReference type="AlphaFoldDB" id="A0A2Z7D6F2"/>
<feature type="domain" description="Beta-Casp" evidence="3">
    <location>
        <begin position="13"/>
        <end position="63"/>
    </location>
</feature>
<gene>
    <name evidence="4" type="ORF">F511_38195</name>
</gene>
<evidence type="ECO:0000256" key="1">
    <source>
        <dbReference type="ARBA" id="ARBA00022801"/>
    </source>
</evidence>
<keyword evidence="5" id="KW-1185">Reference proteome</keyword>
<sequence>MNSAVCSFDRSLINAPGPCVLFATPGMISGGFSLEVFRQWAPCEGNLVMLPGYCVAGTIGHKLLSAKVPTKINIDRDTQIDVRCQIHQLSFSPHTDAKGIMDLIKFLSPKHVILVHGEKPKLAALKAKIHSELGIQSYDPANNDTLCIPSTLYIKPSASDAFLQSSLCPNFTFLKNSDLGDSDPRMEPLLRVCDDRVAQGLLTSQKNQNPRVVNQNELITTLGVRNHEIKFAHCCPVSFAHSENVDMDSSQSLSTKGSYLLHLLYKELTTEFSELSIQDSHHHIKIQSFIISLCSKEQCLHRTTVGTNAHDLYFCCTWLLDDEKVAWKVISFMKNINLSRASN</sequence>
<dbReference type="PANTHER" id="PTHR11203:SF37">
    <property type="entry name" value="INTEGRATOR COMPLEX SUBUNIT 11"/>
    <property type="match status" value="1"/>
</dbReference>
<dbReference type="Gene3D" id="3.40.50.10890">
    <property type="match status" value="1"/>
</dbReference>
<protein>
    <submittedName>
        <fullName evidence="4">Cleavage and polyadenylation specificity factor subunit 3-II</fullName>
    </submittedName>
</protein>
<dbReference type="Proteomes" id="UP000250235">
    <property type="component" value="Unassembled WGS sequence"/>
</dbReference>
<name>A0A2Z7D6F2_9LAMI</name>
<evidence type="ECO:0000259" key="3">
    <source>
        <dbReference type="Pfam" id="PF10996"/>
    </source>
</evidence>
<dbReference type="InterPro" id="IPR050698">
    <property type="entry name" value="MBL"/>
</dbReference>
<dbReference type="InterPro" id="IPR011108">
    <property type="entry name" value="RMMBL"/>
</dbReference>
<feature type="domain" description="Zn-dependent metallo-hydrolase RNA specificity" evidence="2">
    <location>
        <begin position="80"/>
        <end position="138"/>
    </location>
</feature>
<dbReference type="GO" id="GO:0004521">
    <property type="term" value="F:RNA endonuclease activity"/>
    <property type="evidence" value="ECO:0007669"/>
    <property type="project" value="TreeGrafter"/>
</dbReference>
<evidence type="ECO:0000313" key="4">
    <source>
        <dbReference type="EMBL" id="KZV54720.1"/>
    </source>
</evidence>
<evidence type="ECO:0000259" key="2">
    <source>
        <dbReference type="Pfam" id="PF07521"/>
    </source>
</evidence>
<dbReference type="GO" id="GO:0016787">
    <property type="term" value="F:hydrolase activity"/>
    <property type="evidence" value="ECO:0007669"/>
    <property type="project" value="UniProtKB-KW"/>
</dbReference>
<dbReference type="GO" id="GO:0005634">
    <property type="term" value="C:nucleus"/>
    <property type="evidence" value="ECO:0007669"/>
    <property type="project" value="TreeGrafter"/>
</dbReference>
<dbReference type="EMBL" id="KQ989210">
    <property type="protein sequence ID" value="KZV54720.1"/>
    <property type="molecule type" value="Genomic_DNA"/>
</dbReference>
<reference evidence="4 5" key="1">
    <citation type="journal article" date="2015" name="Proc. Natl. Acad. Sci. U.S.A.">
        <title>The resurrection genome of Boea hygrometrica: A blueprint for survival of dehydration.</title>
        <authorList>
            <person name="Xiao L."/>
            <person name="Yang G."/>
            <person name="Zhang L."/>
            <person name="Yang X."/>
            <person name="Zhao S."/>
            <person name="Ji Z."/>
            <person name="Zhou Q."/>
            <person name="Hu M."/>
            <person name="Wang Y."/>
            <person name="Chen M."/>
            <person name="Xu Y."/>
            <person name="Jin H."/>
            <person name="Xiao X."/>
            <person name="Hu G."/>
            <person name="Bao F."/>
            <person name="Hu Y."/>
            <person name="Wan P."/>
            <person name="Li L."/>
            <person name="Deng X."/>
            <person name="Kuang T."/>
            <person name="Xiang C."/>
            <person name="Zhu J.K."/>
            <person name="Oliver M.J."/>
            <person name="He Y."/>
        </authorList>
    </citation>
    <scope>NUCLEOTIDE SEQUENCE [LARGE SCALE GENOMIC DNA]</scope>
    <source>
        <strain evidence="5">cv. XS01</strain>
    </source>
</reference>
<accession>A0A2Z7D6F2</accession>
<dbReference type="InterPro" id="IPR022712">
    <property type="entry name" value="Beta_Casp"/>
</dbReference>
<dbReference type="OrthoDB" id="10249535at2759"/>
<organism evidence="4 5">
    <name type="scientific">Dorcoceras hygrometricum</name>
    <dbReference type="NCBI Taxonomy" id="472368"/>
    <lineage>
        <taxon>Eukaryota</taxon>
        <taxon>Viridiplantae</taxon>
        <taxon>Streptophyta</taxon>
        <taxon>Embryophyta</taxon>
        <taxon>Tracheophyta</taxon>
        <taxon>Spermatophyta</taxon>
        <taxon>Magnoliopsida</taxon>
        <taxon>eudicotyledons</taxon>
        <taxon>Gunneridae</taxon>
        <taxon>Pentapetalae</taxon>
        <taxon>asterids</taxon>
        <taxon>lamiids</taxon>
        <taxon>Lamiales</taxon>
        <taxon>Gesneriaceae</taxon>
        <taxon>Didymocarpoideae</taxon>
        <taxon>Trichosporeae</taxon>
        <taxon>Loxocarpinae</taxon>
        <taxon>Dorcoceras</taxon>
    </lineage>
</organism>